<keyword evidence="4 7" id="KW-0067">ATP-binding</keyword>
<accession>A0ABY4FMQ7</accession>
<sequence>MLELTEVVAGYGTTTVVHGISLDVGEGECSVLVGPNGHGKTTLLRAISGLIRVTSGSIRFDGAEITREKAEKLVERGLIHMPQGDLVFPDMTVEENLVLGAFAKRASRSARRRMEEVYDIFPRLLERRSQRARTLSGGERRMLAIGRALMGDGRLIMVDEPSLGLAPVIVDEVYAQLRRIVATGMTVLLVEENVSRAQTLADRIHLVENGAVVRSAAGSELLDEQALRETYLGVSE</sequence>
<dbReference type="InterPro" id="IPR027417">
    <property type="entry name" value="P-loop_NTPase"/>
</dbReference>
<keyword evidence="5" id="KW-0029">Amino-acid transport</keyword>
<dbReference type="InterPro" id="IPR052156">
    <property type="entry name" value="BCAA_Transport_ATP-bd_LivF"/>
</dbReference>
<evidence type="ECO:0000259" key="6">
    <source>
        <dbReference type="PROSITE" id="PS50893"/>
    </source>
</evidence>
<evidence type="ECO:0000256" key="5">
    <source>
        <dbReference type="ARBA" id="ARBA00022970"/>
    </source>
</evidence>
<organism evidence="7 8">
    <name type="scientific">Leucobacter allii</name>
    <dbReference type="NCBI Taxonomy" id="2932247"/>
    <lineage>
        <taxon>Bacteria</taxon>
        <taxon>Bacillati</taxon>
        <taxon>Actinomycetota</taxon>
        <taxon>Actinomycetes</taxon>
        <taxon>Micrococcales</taxon>
        <taxon>Microbacteriaceae</taxon>
        <taxon>Leucobacter</taxon>
    </lineage>
</organism>
<evidence type="ECO:0000313" key="7">
    <source>
        <dbReference type="EMBL" id="UOQ57510.1"/>
    </source>
</evidence>
<dbReference type="Gene3D" id="3.40.50.300">
    <property type="entry name" value="P-loop containing nucleotide triphosphate hydrolases"/>
    <property type="match status" value="1"/>
</dbReference>
<reference evidence="7 8" key="1">
    <citation type="submission" date="2022-04" db="EMBL/GenBank/DDBJ databases">
        <title>Leucobacter sp. isolated from rhizosphere of garlic.</title>
        <authorList>
            <person name="Won M."/>
            <person name="Lee C.-M."/>
            <person name="Woen H.-Y."/>
            <person name="Kwon S.-W."/>
        </authorList>
    </citation>
    <scope>NUCLEOTIDE SEQUENCE [LARGE SCALE GENOMIC DNA]</scope>
    <source>
        <strain evidence="7 8">H21R-40</strain>
    </source>
</reference>
<dbReference type="Proteomes" id="UP000831786">
    <property type="component" value="Chromosome"/>
</dbReference>
<dbReference type="InterPro" id="IPR017871">
    <property type="entry name" value="ABC_transporter-like_CS"/>
</dbReference>
<evidence type="ECO:0000256" key="2">
    <source>
        <dbReference type="ARBA" id="ARBA00022448"/>
    </source>
</evidence>
<dbReference type="GO" id="GO:0005524">
    <property type="term" value="F:ATP binding"/>
    <property type="evidence" value="ECO:0007669"/>
    <property type="project" value="UniProtKB-KW"/>
</dbReference>
<keyword evidence="8" id="KW-1185">Reference proteome</keyword>
<gene>
    <name evidence="7" type="ORF">MUN78_01295</name>
</gene>
<dbReference type="PROSITE" id="PS00211">
    <property type="entry name" value="ABC_TRANSPORTER_1"/>
    <property type="match status" value="1"/>
</dbReference>
<dbReference type="RefSeq" id="WP_244728264.1">
    <property type="nucleotide sequence ID" value="NZ_CP095045.1"/>
</dbReference>
<dbReference type="InterPro" id="IPR003439">
    <property type="entry name" value="ABC_transporter-like_ATP-bd"/>
</dbReference>
<evidence type="ECO:0000256" key="4">
    <source>
        <dbReference type="ARBA" id="ARBA00022840"/>
    </source>
</evidence>
<proteinExistence type="inferred from homology"/>
<dbReference type="SUPFAM" id="SSF52540">
    <property type="entry name" value="P-loop containing nucleoside triphosphate hydrolases"/>
    <property type="match status" value="1"/>
</dbReference>
<comment type="similarity">
    <text evidence="1">Belongs to the ABC transporter superfamily.</text>
</comment>
<evidence type="ECO:0000313" key="8">
    <source>
        <dbReference type="Proteomes" id="UP000831786"/>
    </source>
</evidence>
<keyword evidence="3" id="KW-0547">Nucleotide-binding</keyword>
<dbReference type="PANTHER" id="PTHR43820">
    <property type="entry name" value="HIGH-AFFINITY BRANCHED-CHAIN AMINO ACID TRANSPORT ATP-BINDING PROTEIN LIVF"/>
    <property type="match status" value="1"/>
</dbReference>
<name>A0ABY4FMQ7_9MICO</name>
<evidence type="ECO:0000256" key="3">
    <source>
        <dbReference type="ARBA" id="ARBA00022741"/>
    </source>
</evidence>
<dbReference type="EMBL" id="CP095045">
    <property type="protein sequence ID" value="UOQ57510.1"/>
    <property type="molecule type" value="Genomic_DNA"/>
</dbReference>
<keyword evidence="2" id="KW-0813">Transport</keyword>
<dbReference type="Pfam" id="PF00005">
    <property type="entry name" value="ABC_tran"/>
    <property type="match status" value="1"/>
</dbReference>
<dbReference type="InterPro" id="IPR003593">
    <property type="entry name" value="AAA+_ATPase"/>
</dbReference>
<dbReference type="PROSITE" id="PS50893">
    <property type="entry name" value="ABC_TRANSPORTER_2"/>
    <property type="match status" value="1"/>
</dbReference>
<dbReference type="CDD" id="cd03224">
    <property type="entry name" value="ABC_TM1139_LivF_branched"/>
    <property type="match status" value="1"/>
</dbReference>
<evidence type="ECO:0000256" key="1">
    <source>
        <dbReference type="ARBA" id="ARBA00005417"/>
    </source>
</evidence>
<feature type="domain" description="ABC transporter" evidence="6">
    <location>
        <begin position="2"/>
        <end position="234"/>
    </location>
</feature>
<dbReference type="PANTHER" id="PTHR43820:SF4">
    <property type="entry name" value="HIGH-AFFINITY BRANCHED-CHAIN AMINO ACID TRANSPORT ATP-BINDING PROTEIN LIVF"/>
    <property type="match status" value="1"/>
</dbReference>
<dbReference type="SMART" id="SM00382">
    <property type="entry name" value="AAA"/>
    <property type="match status" value="1"/>
</dbReference>
<protein>
    <submittedName>
        <fullName evidence="7">ABC transporter ATP-binding protein</fullName>
    </submittedName>
</protein>